<dbReference type="GO" id="GO:0030170">
    <property type="term" value="F:pyridoxal phosphate binding"/>
    <property type="evidence" value="ECO:0007669"/>
    <property type="project" value="InterPro"/>
</dbReference>
<proteinExistence type="inferred from homology"/>
<dbReference type="EC" id="5.4.3.8" evidence="7"/>
<dbReference type="PANTHER" id="PTHR43713">
    <property type="entry name" value="GLUTAMATE-1-SEMIALDEHYDE 2,1-AMINOMUTASE"/>
    <property type="match status" value="1"/>
</dbReference>
<evidence type="ECO:0000256" key="2">
    <source>
        <dbReference type="ARBA" id="ARBA00004819"/>
    </source>
</evidence>
<protein>
    <recommendedName>
        <fullName evidence="7">Glutamate-1-semialdehyde 2,1-aminomutase</fullName>
        <shortName evidence="7">GSA</shortName>
        <ecNumber evidence="7">5.4.3.8</ecNumber>
    </recommendedName>
    <alternativeName>
        <fullName evidence="7">Glutamate-1-semialdehyde aminotransferase</fullName>
        <shortName evidence="7">GSA-AT</shortName>
    </alternativeName>
</protein>
<comment type="catalytic activity">
    <reaction evidence="7">
        <text>(S)-4-amino-5-oxopentanoate = 5-aminolevulinate</text>
        <dbReference type="Rhea" id="RHEA:14265"/>
        <dbReference type="ChEBI" id="CHEBI:57501"/>
        <dbReference type="ChEBI" id="CHEBI:356416"/>
        <dbReference type="EC" id="5.4.3.8"/>
    </reaction>
</comment>
<dbReference type="NCBIfam" id="NF000818">
    <property type="entry name" value="PRK00062.1"/>
    <property type="match status" value="1"/>
</dbReference>
<comment type="subcellular location">
    <subcellularLocation>
        <location evidence="7">Cytoplasm</location>
    </subcellularLocation>
</comment>
<dbReference type="PROSITE" id="PS00600">
    <property type="entry name" value="AA_TRANSFER_CLASS_3"/>
    <property type="match status" value="1"/>
</dbReference>
<dbReference type="InterPro" id="IPR005814">
    <property type="entry name" value="Aminotrans_3"/>
</dbReference>
<dbReference type="UniPathway" id="UPA00251">
    <property type="reaction ID" value="UER00317"/>
</dbReference>
<gene>
    <name evidence="7" type="primary">hemL</name>
    <name evidence="8" type="ORF">A9Q84_06740</name>
</gene>
<dbReference type="Gene3D" id="3.40.640.10">
    <property type="entry name" value="Type I PLP-dependent aspartate aminotransferase-like (Major domain)"/>
    <property type="match status" value="1"/>
</dbReference>
<accession>A0A1Y5FA31</accession>
<dbReference type="Gene3D" id="3.90.1150.10">
    <property type="entry name" value="Aspartate Aminotransferase, domain 1"/>
    <property type="match status" value="1"/>
</dbReference>
<dbReference type="InterPro" id="IPR004639">
    <property type="entry name" value="4pyrrol_synth_GluAld_NH2Trfase"/>
</dbReference>
<evidence type="ECO:0000256" key="4">
    <source>
        <dbReference type="ARBA" id="ARBA00022898"/>
    </source>
</evidence>
<keyword evidence="8" id="KW-0032">Aminotransferase</keyword>
<sequence>MSTQSELFSKSTKLVPGGVHSPVRSFKGLHTTPRFIERADGAYIYDVEGNSYIDFCMSFGPLILGHKNSLVEEELKKALSRGWSYGACEPYSLDLAEYLLSRLPFVDQIRFVNSGTEAVMTALRLARGATKRNKVIKFNGCYHGHVDSMLIKAGSGLAGTSEASSAGVPEGTSQDTLILELGDIEGITQCFKDHAGEIAAIIVEPLPANNGLLVQDKEFLTFLREVTKENDSLLIFDEVISGFRVAFGGMTELTGIIPDIVTYGKIIGGGLPVGAIAAKFDIMQNLAPIGGVYQAGTLSANPLAMVGGLKTLELLDKKSYEALNENTSKIVTLFKKWLKEFNDGQFSDYSVLSHSSLFWIVPGEEINCVNKIPADITEKFNPLFEILLNKGIYLSPNAYEVGFGSLAHDDKLIADLEKRLWS</sequence>
<evidence type="ECO:0000256" key="1">
    <source>
        <dbReference type="ARBA" id="ARBA00001933"/>
    </source>
</evidence>
<comment type="caution">
    <text evidence="8">The sequence shown here is derived from an EMBL/GenBank/DDBJ whole genome shotgun (WGS) entry which is preliminary data.</text>
</comment>
<name>A0A1Y5FA31_9BACT</name>
<dbReference type="GO" id="GO:0006782">
    <property type="term" value="P:protoporphyrinogen IX biosynthetic process"/>
    <property type="evidence" value="ECO:0007669"/>
    <property type="project" value="UniProtKB-UniRule"/>
</dbReference>
<keyword evidence="8" id="KW-0808">Transferase</keyword>
<organism evidence="8 9">
    <name type="scientific">Halobacteriovorax marinus</name>
    <dbReference type="NCBI Taxonomy" id="97084"/>
    <lineage>
        <taxon>Bacteria</taxon>
        <taxon>Pseudomonadati</taxon>
        <taxon>Bdellovibrionota</taxon>
        <taxon>Bacteriovoracia</taxon>
        <taxon>Bacteriovoracales</taxon>
        <taxon>Halobacteriovoraceae</taxon>
        <taxon>Halobacteriovorax</taxon>
    </lineage>
</organism>
<feature type="modified residue" description="N6-(pyridoxal phosphate)lysine" evidence="7">
    <location>
        <position position="265"/>
    </location>
</feature>
<dbReference type="InterPro" id="IPR015424">
    <property type="entry name" value="PyrdxlP-dep_Trfase"/>
</dbReference>
<dbReference type="SUPFAM" id="SSF53383">
    <property type="entry name" value="PLP-dependent transferases"/>
    <property type="match status" value="1"/>
</dbReference>
<dbReference type="GO" id="GO:0008483">
    <property type="term" value="F:transaminase activity"/>
    <property type="evidence" value="ECO:0007669"/>
    <property type="project" value="UniProtKB-KW"/>
</dbReference>
<dbReference type="GO" id="GO:0042286">
    <property type="term" value="F:glutamate-1-semialdehyde 2,1-aminomutase activity"/>
    <property type="evidence" value="ECO:0007669"/>
    <property type="project" value="UniProtKB-UniRule"/>
</dbReference>
<dbReference type="InterPro" id="IPR049704">
    <property type="entry name" value="Aminotrans_3_PPA_site"/>
</dbReference>
<comment type="subunit">
    <text evidence="7">Homodimer.</text>
</comment>
<dbReference type="InterPro" id="IPR015422">
    <property type="entry name" value="PyrdxlP-dep_Trfase_small"/>
</dbReference>
<comment type="pathway">
    <text evidence="2">Porphyrin-containing compound metabolism; protoporphyrin-IX biosynthesis; 5-aminolevulinate from L-glutamyl-tRNA(Glu): step 2/2.</text>
</comment>
<keyword evidence="7" id="KW-0963">Cytoplasm</keyword>
<keyword evidence="6 7" id="KW-0627">Porphyrin biosynthesis</keyword>
<evidence type="ECO:0000256" key="3">
    <source>
        <dbReference type="ARBA" id="ARBA00008981"/>
    </source>
</evidence>
<evidence type="ECO:0000313" key="9">
    <source>
        <dbReference type="Proteomes" id="UP000196531"/>
    </source>
</evidence>
<keyword evidence="5 7" id="KW-0413">Isomerase</keyword>
<dbReference type="InterPro" id="IPR015421">
    <property type="entry name" value="PyrdxlP-dep_Trfase_major"/>
</dbReference>
<evidence type="ECO:0000256" key="6">
    <source>
        <dbReference type="ARBA" id="ARBA00023244"/>
    </source>
</evidence>
<comment type="similarity">
    <text evidence="3 7">Belongs to the class-III pyridoxal-phosphate-dependent aminotransferase family. HemL subfamily.</text>
</comment>
<dbReference type="EMBL" id="MAAO01000005">
    <property type="protein sequence ID" value="OUR97888.1"/>
    <property type="molecule type" value="Genomic_DNA"/>
</dbReference>
<dbReference type="GO" id="GO:0005737">
    <property type="term" value="C:cytoplasm"/>
    <property type="evidence" value="ECO:0007669"/>
    <property type="project" value="UniProtKB-SubCell"/>
</dbReference>
<reference evidence="9" key="1">
    <citation type="journal article" date="2017" name="Proc. Natl. Acad. Sci. U.S.A.">
        <title>Simulation of Deepwater Horizon oil plume reveals substrate specialization within a complex community of hydrocarbon-degraders.</title>
        <authorList>
            <person name="Hu P."/>
            <person name="Dubinsky E.A."/>
            <person name="Probst A.J."/>
            <person name="Wang J."/>
            <person name="Sieber C.M.K."/>
            <person name="Tom L.M."/>
            <person name="Gardinali P."/>
            <person name="Banfield J.F."/>
            <person name="Atlas R.M."/>
            <person name="Andersen G.L."/>
        </authorList>
    </citation>
    <scope>NUCLEOTIDE SEQUENCE [LARGE SCALE GENOMIC DNA]</scope>
</reference>
<dbReference type="HAMAP" id="MF_00375">
    <property type="entry name" value="HemL_aminotrans_3"/>
    <property type="match status" value="1"/>
</dbReference>
<comment type="cofactor">
    <cofactor evidence="1 7">
        <name>pyridoxal 5'-phosphate</name>
        <dbReference type="ChEBI" id="CHEBI:597326"/>
    </cofactor>
</comment>
<dbReference type="Proteomes" id="UP000196531">
    <property type="component" value="Unassembled WGS sequence"/>
</dbReference>
<dbReference type="PANTHER" id="PTHR43713:SF3">
    <property type="entry name" value="GLUTAMATE-1-SEMIALDEHYDE 2,1-AMINOMUTASE 1, CHLOROPLASTIC-RELATED"/>
    <property type="match status" value="1"/>
</dbReference>
<evidence type="ECO:0000256" key="5">
    <source>
        <dbReference type="ARBA" id="ARBA00023235"/>
    </source>
</evidence>
<keyword evidence="4 7" id="KW-0663">Pyridoxal phosphate</keyword>
<dbReference type="Pfam" id="PF00202">
    <property type="entry name" value="Aminotran_3"/>
    <property type="match status" value="1"/>
</dbReference>
<evidence type="ECO:0000256" key="7">
    <source>
        <dbReference type="HAMAP-Rule" id="MF_00375"/>
    </source>
</evidence>
<evidence type="ECO:0000313" key="8">
    <source>
        <dbReference type="EMBL" id="OUR97888.1"/>
    </source>
</evidence>
<dbReference type="AlphaFoldDB" id="A0A1Y5FA31"/>
<dbReference type="FunFam" id="3.40.640.10:FF:000021">
    <property type="entry name" value="Glutamate-1-semialdehyde 2,1-aminomutase"/>
    <property type="match status" value="1"/>
</dbReference>
<dbReference type="CDD" id="cd00610">
    <property type="entry name" value="OAT_like"/>
    <property type="match status" value="1"/>
</dbReference>